<dbReference type="Proteomes" id="UP000640531">
    <property type="component" value="Unassembled WGS sequence"/>
</dbReference>
<gene>
    <name evidence="1" type="ORF">H6G59_12325</name>
</gene>
<proteinExistence type="predicted"/>
<accession>A0ABR8FIC2</accession>
<comment type="caution">
    <text evidence="1">The sequence shown here is derived from an EMBL/GenBank/DDBJ whole genome shotgun (WGS) entry which is preliminary data.</text>
</comment>
<reference evidence="1 2" key="1">
    <citation type="journal article" date="2020" name="ISME J.">
        <title>Comparative genomics reveals insights into cyanobacterial evolution and habitat adaptation.</title>
        <authorList>
            <person name="Chen M.Y."/>
            <person name="Teng W.K."/>
            <person name="Zhao L."/>
            <person name="Hu C.X."/>
            <person name="Zhou Y.K."/>
            <person name="Han B.P."/>
            <person name="Song L.R."/>
            <person name="Shu W.S."/>
        </authorList>
    </citation>
    <scope>NUCLEOTIDE SEQUENCE [LARGE SCALE GENOMIC DNA]</scope>
    <source>
        <strain evidence="1 2">FACHB-196</strain>
    </source>
</reference>
<dbReference type="RefSeq" id="WP_190714848.1">
    <property type="nucleotide sequence ID" value="NZ_JACJST010000010.1"/>
</dbReference>
<name>A0ABR8FIC2_9NOST</name>
<dbReference type="EMBL" id="JACJST010000010">
    <property type="protein sequence ID" value="MBD2568674.1"/>
    <property type="molecule type" value="Genomic_DNA"/>
</dbReference>
<evidence type="ECO:0000313" key="1">
    <source>
        <dbReference type="EMBL" id="MBD2568674.1"/>
    </source>
</evidence>
<sequence length="404" mass="46774">MQNNQPVNDSEEFVYQVCHKSFLSLWSYANPKGKNSKELCDILIVCEPDVIIISVKDIKLTDSGNIKVDWQRWLSKAIEGSANQIYGAERWIKSASNVIRSDGSQGLPFPSSDVRRIHRVAVALGGDDKVPIQFGDFGKGFVHVFDKISFEIILKELDTITDFVQYLIDKEDLYDSGKLTVFEGSEEDLLGYYIYNGRFYPQDFDVIVVGSNIWDEIIKKPEYKAKKEADKDSYMWDRLIEHLSQDALNNNLEFGPDLNESELVFRAMARENRFQRRMLGKSFRDFMDLAAQRMIESRTLISPQSSIAYVFLAKPHGEERQHRITELEGRCFVVRGLQQDYKTVIGIATERYEPGKGFSFDIVYLHKETWTAEDQKQLEYAQREFGWFASPQQKLVHEDEYPTN</sequence>
<evidence type="ECO:0000313" key="2">
    <source>
        <dbReference type="Proteomes" id="UP000640531"/>
    </source>
</evidence>
<keyword evidence="2" id="KW-1185">Reference proteome</keyword>
<organism evidence="1 2">
    <name type="scientific">Anabaena lutea FACHB-196</name>
    <dbReference type="NCBI Taxonomy" id="2692881"/>
    <lineage>
        <taxon>Bacteria</taxon>
        <taxon>Bacillati</taxon>
        <taxon>Cyanobacteriota</taxon>
        <taxon>Cyanophyceae</taxon>
        <taxon>Nostocales</taxon>
        <taxon>Nostocaceae</taxon>
        <taxon>Anabaena</taxon>
    </lineage>
</organism>
<protein>
    <submittedName>
        <fullName evidence="1">NERD domain-containing protein</fullName>
    </submittedName>
</protein>